<evidence type="ECO:0000313" key="2">
    <source>
        <dbReference type="Proteomes" id="UP000294200"/>
    </source>
</evidence>
<organism evidence="1 2">
    <name type="scientific">Paraburkholderia steynii</name>
    <dbReference type="NCBI Taxonomy" id="1245441"/>
    <lineage>
        <taxon>Bacteria</taxon>
        <taxon>Pseudomonadati</taxon>
        <taxon>Pseudomonadota</taxon>
        <taxon>Betaproteobacteria</taxon>
        <taxon>Burkholderiales</taxon>
        <taxon>Burkholderiaceae</taxon>
        <taxon>Paraburkholderia</taxon>
    </lineage>
</organism>
<protein>
    <submittedName>
        <fullName evidence="1">Uncharacterized protein</fullName>
    </submittedName>
</protein>
<dbReference type="Pfam" id="PF20701">
    <property type="entry name" value="HetE-N"/>
    <property type="match status" value="1"/>
</dbReference>
<dbReference type="Proteomes" id="UP000294200">
    <property type="component" value="Unassembled WGS sequence"/>
</dbReference>
<proteinExistence type="predicted"/>
<reference evidence="1 2" key="1">
    <citation type="submission" date="2017-02" db="EMBL/GenBank/DDBJ databases">
        <title>Paraburkholderia sophoroidis sp. nov. and Paraburkholderia steynii sp. nov. rhizobial symbionts of the fynbos legume Hypocalyptus sophoroides.</title>
        <authorList>
            <person name="Steenkamp E.T."/>
            <person name="Beukes C.W."/>
            <person name="Van Zyl E."/>
            <person name="Avontuur J."/>
            <person name="Chan W.Y."/>
            <person name="Hassen A."/>
            <person name="Palmer M."/>
            <person name="Mthombeni L."/>
            <person name="Phalane F."/>
            <person name="Sereme K."/>
            <person name="Venter S.N."/>
        </authorList>
    </citation>
    <scope>NUCLEOTIDE SEQUENCE [LARGE SCALE GENOMIC DNA]</scope>
    <source>
        <strain evidence="1 2">HC1.1ba</strain>
    </source>
</reference>
<sequence>MDPVTTAIIAALSAAASGATTEVAQKAILDSYDGLKELLKKKFGTESDVVDAVDKLETKPDSDGRQKVLEEELSAAGAPADADIIRVATALLEQIRTLPGGTQPVQIAQGTGIAQAAGNSAATVTFHGSPPLKND</sequence>
<name>A0A4R0X4R6_9BURK</name>
<comment type="caution">
    <text evidence="1">The sequence shown here is derived from an EMBL/GenBank/DDBJ whole genome shotgun (WGS) entry which is preliminary data.</text>
</comment>
<keyword evidence="2" id="KW-1185">Reference proteome</keyword>
<accession>A0A4R0X4R6</accession>
<dbReference type="AlphaFoldDB" id="A0A4R0X4R6"/>
<dbReference type="EMBL" id="MWML01000209">
    <property type="protein sequence ID" value="TCG04924.1"/>
    <property type="molecule type" value="Genomic_DNA"/>
</dbReference>
<evidence type="ECO:0000313" key="1">
    <source>
        <dbReference type="EMBL" id="TCG04924.1"/>
    </source>
</evidence>
<gene>
    <name evidence="1" type="ORF">BZM27_37505</name>
</gene>